<dbReference type="PANTHER" id="PTHR48021">
    <property type="match status" value="1"/>
</dbReference>
<dbReference type="FunFam" id="1.20.1250.20:FF:000218">
    <property type="entry name" value="facilitated trehalose transporter Tret1"/>
    <property type="match status" value="1"/>
</dbReference>
<evidence type="ECO:0000256" key="3">
    <source>
        <dbReference type="ARBA" id="ARBA00022475"/>
    </source>
</evidence>
<evidence type="ECO:0000256" key="7">
    <source>
        <dbReference type="ARBA" id="ARBA00023136"/>
    </source>
</evidence>
<proteinExistence type="predicted"/>
<evidence type="ECO:0000256" key="1">
    <source>
        <dbReference type="ARBA" id="ARBA00004651"/>
    </source>
</evidence>
<dbReference type="RefSeq" id="XP_015606470.1">
    <property type="nucleotide sequence ID" value="XM_015750984.2"/>
</dbReference>
<evidence type="ECO:0000256" key="6">
    <source>
        <dbReference type="ARBA" id="ARBA00022989"/>
    </source>
</evidence>
<feature type="transmembrane region" description="Helical" evidence="9">
    <location>
        <begin position="325"/>
        <end position="347"/>
    </location>
</feature>
<feature type="transmembrane region" description="Helical" evidence="9">
    <location>
        <begin position="116"/>
        <end position="137"/>
    </location>
</feature>
<dbReference type="InterPro" id="IPR005828">
    <property type="entry name" value="MFS_sugar_transport-like"/>
</dbReference>
<evidence type="ECO:0000256" key="4">
    <source>
        <dbReference type="ARBA" id="ARBA00022597"/>
    </source>
</evidence>
<dbReference type="KEGG" id="ccin:107273132"/>
<keyword evidence="2" id="KW-0813">Transport</keyword>
<feature type="domain" description="Major facilitator superfamily (MFS) profile" evidence="10">
    <location>
        <begin position="19"/>
        <end position="450"/>
    </location>
</feature>
<keyword evidence="3" id="KW-1003">Cell membrane</keyword>
<evidence type="ECO:0000259" key="10">
    <source>
        <dbReference type="PROSITE" id="PS50850"/>
    </source>
</evidence>
<name>A0AAJ7CB74_CEPCN</name>
<feature type="transmembrane region" description="Helical" evidence="9">
    <location>
        <begin position="296"/>
        <end position="313"/>
    </location>
</feature>
<evidence type="ECO:0000256" key="5">
    <source>
        <dbReference type="ARBA" id="ARBA00022692"/>
    </source>
</evidence>
<keyword evidence="7 9" id="KW-0472">Membrane</keyword>
<keyword evidence="8" id="KW-0325">Glycoprotein</keyword>
<dbReference type="InterPro" id="IPR050549">
    <property type="entry name" value="MFS_Trehalose_Transporter"/>
</dbReference>
<keyword evidence="6 9" id="KW-1133">Transmembrane helix</keyword>
<reference evidence="12" key="1">
    <citation type="submission" date="2025-08" db="UniProtKB">
        <authorList>
            <consortium name="RefSeq"/>
        </authorList>
    </citation>
    <scope>IDENTIFICATION</scope>
</reference>
<dbReference type="PRINTS" id="PR00171">
    <property type="entry name" value="SUGRTRNSPORT"/>
</dbReference>
<feature type="transmembrane region" description="Helical" evidence="9">
    <location>
        <begin position="359"/>
        <end position="383"/>
    </location>
</feature>
<dbReference type="PROSITE" id="PS50850">
    <property type="entry name" value="MFS"/>
    <property type="match status" value="1"/>
</dbReference>
<dbReference type="SUPFAM" id="SSF103473">
    <property type="entry name" value="MFS general substrate transporter"/>
    <property type="match status" value="1"/>
</dbReference>
<dbReference type="CDD" id="cd17358">
    <property type="entry name" value="MFS_GLUT6_8_Class3_like"/>
    <property type="match status" value="1"/>
</dbReference>
<dbReference type="GO" id="GO:0051119">
    <property type="term" value="F:sugar transmembrane transporter activity"/>
    <property type="evidence" value="ECO:0007669"/>
    <property type="project" value="InterPro"/>
</dbReference>
<evidence type="ECO:0000256" key="8">
    <source>
        <dbReference type="ARBA" id="ARBA00023180"/>
    </source>
</evidence>
<evidence type="ECO:0000313" key="11">
    <source>
        <dbReference type="Proteomes" id="UP000694920"/>
    </source>
</evidence>
<feature type="transmembrane region" description="Helical" evidence="9">
    <location>
        <begin position="90"/>
        <end position="110"/>
    </location>
</feature>
<dbReference type="Pfam" id="PF00083">
    <property type="entry name" value="Sugar_tr"/>
    <property type="match status" value="1"/>
</dbReference>
<accession>A0AAJ7CB74</accession>
<feature type="transmembrane region" description="Helical" evidence="9">
    <location>
        <begin position="149"/>
        <end position="169"/>
    </location>
</feature>
<dbReference type="Proteomes" id="UP000694920">
    <property type="component" value="Unplaced"/>
</dbReference>
<organism evidence="11 12">
    <name type="scientific">Cephus cinctus</name>
    <name type="common">Wheat stem sawfly</name>
    <dbReference type="NCBI Taxonomy" id="211228"/>
    <lineage>
        <taxon>Eukaryota</taxon>
        <taxon>Metazoa</taxon>
        <taxon>Ecdysozoa</taxon>
        <taxon>Arthropoda</taxon>
        <taxon>Hexapoda</taxon>
        <taxon>Insecta</taxon>
        <taxon>Pterygota</taxon>
        <taxon>Neoptera</taxon>
        <taxon>Endopterygota</taxon>
        <taxon>Hymenoptera</taxon>
        <taxon>Cephoidea</taxon>
        <taxon>Cephidae</taxon>
        <taxon>Cephus</taxon>
    </lineage>
</organism>
<protein>
    <submittedName>
        <fullName evidence="12">Facilitated trehalose transporter Tret1</fullName>
    </submittedName>
</protein>
<keyword evidence="4" id="KW-0762">Sugar transport</keyword>
<sequence length="490" mass="52578">METKKKTPAEPGQMQQIVATAIVNLSALIYGTIVGWASPMTPKLQSPDPPVGLTPMSDEVVSWLTGVLCIGALMGTPVFGAISEKFGRKIAGCLLTIPYGICWITTIFAQDQTYLLVARFFAGVGASGSILLVPLYVGEIASSGRRGMLGSLLVLFINVGILIGFVAGAILSFKVFAICALVLPLCYLGAFVFLPESPVYLVRCNRTKDAARALLWLRGGDKPTVDRELLSLQAQVKEAAALNGKVSFKDLFANKGTFKGLIIVLGLLGGQQLCGIFAMVNYAATIFQMAGSSMSPNTASIIVGAIQVFGSYLSTSLMERAGRKLLILISCIGMCICHCTLGTFCYLQALKYEVSSFSWIPVTALSVYVVVYCLGMGPAPFVVASEVFSAEMSSLANSVSLIFLWALGFFVVKLFGTFMGLFGIHGCFFILAAFCSCTFVFTLILVPETKGRTIQSILDELNGFPVNSHNGDYRTTNIEVKKDFPIPEQV</sequence>
<evidence type="ECO:0000256" key="2">
    <source>
        <dbReference type="ARBA" id="ARBA00022448"/>
    </source>
</evidence>
<dbReference type="InterPro" id="IPR036259">
    <property type="entry name" value="MFS_trans_sf"/>
</dbReference>
<keyword evidence="5 9" id="KW-0812">Transmembrane</keyword>
<evidence type="ECO:0000256" key="9">
    <source>
        <dbReference type="SAM" id="Phobius"/>
    </source>
</evidence>
<dbReference type="InterPro" id="IPR003663">
    <property type="entry name" value="Sugar/inositol_transpt"/>
</dbReference>
<feature type="transmembrane region" description="Helical" evidence="9">
    <location>
        <begin position="60"/>
        <end position="83"/>
    </location>
</feature>
<feature type="transmembrane region" description="Helical" evidence="9">
    <location>
        <begin position="175"/>
        <end position="194"/>
    </location>
</feature>
<feature type="transmembrane region" description="Helical" evidence="9">
    <location>
        <begin position="21"/>
        <end position="40"/>
    </location>
</feature>
<keyword evidence="11" id="KW-1185">Reference proteome</keyword>
<feature type="transmembrane region" description="Helical" evidence="9">
    <location>
        <begin position="261"/>
        <end position="284"/>
    </location>
</feature>
<comment type="subcellular location">
    <subcellularLocation>
        <location evidence="1">Cell membrane</location>
        <topology evidence="1">Multi-pass membrane protein</topology>
    </subcellularLocation>
</comment>
<dbReference type="GO" id="GO:0005886">
    <property type="term" value="C:plasma membrane"/>
    <property type="evidence" value="ECO:0007669"/>
    <property type="project" value="UniProtKB-SubCell"/>
</dbReference>
<evidence type="ECO:0000313" key="12">
    <source>
        <dbReference type="RefSeq" id="XP_015606470.1"/>
    </source>
</evidence>
<dbReference type="Gene3D" id="1.20.1250.20">
    <property type="entry name" value="MFS general substrate transporter like domains"/>
    <property type="match status" value="1"/>
</dbReference>
<dbReference type="InterPro" id="IPR044775">
    <property type="entry name" value="MFS_ERD6/Tret1-like"/>
</dbReference>
<feature type="transmembrane region" description="Helical" evidence="9">
    <location>
        <begin position="395"/>
        <end position="416"/>
    </location>
</feature>
<dbReference type="GeneID" id="107273132"/>
<dbReference type="PANTHER" id="PTHR48021:SF33">
    <property type="entry name" value="AT22075P-RELATED"/>
    <property type="match status" value="1"/>
</dbReference>
<feature type="transmembrane region" description="Helical" evidence="9">
    <location>
        <begin position="422"/>
        <end position="446"/>
    </location>
</feature>
<dbReference type="InterPro" id="IPR020846">
    <property type="entry name" value="MFS_dom"/>
</dbReference>
<dbReference type="AlphaFoldDB" id="A0AAJ7CB74"/>
<gene>
    <name evidence="12" type="primary">LOC107273132</name>
</gene>